<reference evidence="2 3" key="1">
    <citation type="submission" date="2020-04" db="EMBL/GenBank/DDBJ databases">
        <authorList>
            <person name="Laetsch R D."/>
            <person name="Stevens L."/>
            <person name="Kumar S."/>
            <person name="Blaxter L. M."/>
        </authorList>
    </citation>
    <scope>NUCLEOTIDE SEQUENCE [LARGE SCALE GENOMIC DNA]</scope>
</reference>
<dbReference type="PANTHER" id="PTHR31063:SF1">
    <property type="entry name" value="IBR DOMAIN-CONTAINING PROTEIN"/>
    <property type="match status" value="1"/>
</dbReference>
<dbReference type="EMBL" id="CADEPM010000001">
    <property type="protein sequence ID" value="CAB3398686.1"/>
    <property type="molecule type" value="Genomic_DNA"/>
</dbReference>
<name>A0A8S1EAU1_9PELO</name>
<organism evidence="2 3">
    <name type="scientific">Caenorhabditis bovis</name>
    <dbReference type="NCBI Taxonomy" id="2654633"/>
    <lineage>
        <taxon>Eukaryota</taxon>
        <taxon>Metazoa</taxon>
        <taxon>Ecdysozoa</taxon>
        <taxon>Nematoda</taxon>
        <taxon>Chromadorea</taxon>
        <taxon>Rhabditida</taxon>
        <taxon>Rhabditina</taxon>
        <taxon>Rhabditomorpha</taxon>
        <taxon>Rhabditoidea</taxon>
        <taxon>Rhabditidae</taxon>
        <taxon>Peloderinae</taxon>
        <taxon>Caenorhabditis</taxon>
    </lineage>
</organism>
<evidence type="ECO:0000256" key="1">
    <source>
        <dbReference type="SAM" id="MobiDB-lite"/>
    </source>
</evidence>
<protein>
    <submittedName>
        <fullName evidence="2">Uncharacterized protein</fullName>
    </submittedName>
</protein>
<dbReference type="Proteomes" id="UP000494206">
    <property type="component" value="Unassembled WGS sequence"/>
</dbReference>
<dbReference type="OrthoDB" id="5787359at2759"/>
<proteinExistence type="predicted"/>
<keyword evidence="3" id="KW-1185">Reference proteome</keyword>
<accession>A0A8S1EAU1</accession>
<feature type="region of interest" description="Disordered" evidence="1">
    <location>
        <begin position="268"/>
        <end position="312"/>
    </location>
</feature>
<sequence length="410" mass="47754">MSFEEPWPEKPCNPGKNFGKHYQSRKKKIYKQIKDHQLLQKTIKYQEYMDQPTPEPVVQYNVYKLPKSKNGKAVMLMINKTSARRHGQKNLGLWEVDEKYDEEVEFSEDEEPEDTPYLEGDEASKDASSFDEMLLEHAKRISLREMNKEHSGCLAIPEKNYGKHYQSRRKKIYNQVKDHQLLEKTIKNQENMDQKIVEDAAKKCNDDLELNVMYSMNKKGRWEGAKDCGELLKCAPIDQPAEVVEKNFLRQYGSMNYSNSTFAVHKKENEDEDGFEIRTASTSSGRGQHYSNFSEKNRELSKKGGHQQKEEELATEPVVQYNVYKVPKSKNGKALILLNYITPSRNRKKYLNFRGVDEEVEFSEDEEPEDTPYLEGDEASEDASSFDEMLLEHAKRISLREMNKEHSGCN</sequence>
<feature type="compositionally biased region" description="Polar residues" evidence="1">
    <location>
        <begin position="279"/>
        <end position="294"/>
    </location>
</feature>
<feature type="region of interest" description="Disordered" evidence="1">
    <location>
        <begin position="102"/>
        <end position="125"/>
    </location>
</feature>
<gene>
    <name evidence="2" type="ORF">CBOVIS_LOCUS1932</name>
</gene>
<feature type="compositionally biased region" description="Acidic residues" evidence="1">
    <location>
        <begin position="102"/>
        <end position="121"/>
    </location>
</feature>
<dbReference type="AlphaFoldDB" id="A0A8S1EAU1"/>
<feature type="compositionally biased region" description="Basic and acidic residues" evidence="1">
    <location>
        <begin position="295"/>
        <end position="312"/>
    </location>
</feature>
<evidence type="ECO:0000313" key="3">
    <source>
        <dbReference type="Proteomes" id="UP000494206"/>
    </source>
</evidence>
<feature type="region of interest" description="Disordered" evidence="1">
    <location>
        <begin position="359"/>
        <end position="387"/>
    </location>
</feature>
<evidence type="ECO:0000313" key="2">
    <source>
        <dbReference type="EMBL" id="CAB3398686.1"/>
    </source>
</evidence>
<comment type="caution">
    <text evidence="2">The sequence shown here is derived from an EMBL/GenBank/DDBJ whole genome shotgun (WGS) entry which is preliminary data.</text>
</comment>
<feature type="compositionally biased region" description="Acidic residues" evidence="1">
    <location>
        <begin position="359"/>
        <end position="385"/>
    </location>
</feature>
<dbReference type="PANTHER" id="PTHR31063">
    <property type="entry name" value="PROTEIN CBG08668"/>
    <property type="match status" value="1"/>
</dbReference>